<reference evidence="4" key="1">
    <citation type="submission" date="2023-03" db="EMBL/GenBank/DDBJ databases">
        <title>Massive genome expansion in bonnet fungi (Mycena s.s.) driven by repeated elements and novel gene families across ecological guilds.</title>
        <authorList>
            <consortium name="Lawrence Berkeley National Laboratory"/>
            <person name="Harder C.B."/>
            <person name="Miyauchi S."/>
            <person name="Viragh M."/>
            <person name="Kuo A."/>
            <person name="Thoen E."/>
            <person name="Andreopoulos B."/>
            <person name="Lu D."/>
            <person name="Skrede I."/>
            <person name="Drula E."/>
            <person name="Henrissat B."/>
            <person name="Morin E."/>
            <person name="Kohler A."/>
            <person name="Barry K."/>
            <person name="LaButti K."/>
            <person name="Morin E."/>
            <person name="Salamov A."/>
            <person name="Lipzen A."/>
            <person name="Mereny Z."/>
            <person name="Hegedus B."/>
            <person name="Baldrian P."/>
            <person name="Stursova M."/>
            <person name="Weitz H."/>
            <person name="Taylor A."/>
            <person name="Grigoriev I.V."/>
            <person name="Nagy L.G."/>
            <person name="Martin F."/>
            <person name="Kauserud H."/>
        </authorList>
    </citation>
    <scope>NUCLEOTIDE SEQUENCE</scope>
    <source>
        <strain evidence="4">CBHHK067</strain>
    </source>
</reference>
<evidence type="ECO:0000313" key="5">
    <source>
        <dbReference type="Proteomes" id="UP001221757"/>
    </source>
</evidence>
<feature type="compositionally biased region" description="Polar residues" evidence="1">
    <location>
        <begin position="139"/>
        <end position="168"/>
    </location>
</feature>
<feature type="transmembrane region" description="Helical" evidence="2">
    <location>
        <begin position="219"/>
        <end position="241"/>
    </location>
</feature>
<feature type="region of interest" description="Disordered" evidence="1">
    <location>
        <begin position="119"/>
        <end position="197"/>
    </location>
</feature>
<feature type="chain" id="PRO_5042076010" description="Mid2 domain-containing protein" evidence="3">
    <location>
        <begin position="24"/>
        <end position="364"/>
    </location>
</feature>
<organism evidence="4 5">
    <name type="scientific">Mycena rosella</name>
    <name type="common">Pink bonnet</name>
    <name type="synonym">Agaricus rosellus</name>
    <dbReference type="NCBI Taxonomy" id="1033263"/>
    <lineage>
        <taxon>Eukaryota</taxon>
        <taxon>Fungi</taxon>
        <taxon>Dikarya</taxon>
        <taxon>Basidiomycota</taxon>
        <taxon>Agaricomycotina</taxon>
        <taxon>Agaricomycetes</taxon>
        <taxon>Agaricomycetidae</taxon>
        <taxon>Agaricales</taxon>
        <taxon>Marasmiineae</taxon>
        <taxon>Mycenaceae</taxon>
        <taxon>Mycena</taxon>
    </lineage>
</organism>
<sequence>MPRAFSWRCRVIILAMWAATAVGISLNMTSSDPLPAGGTVKVAWARDNGAITPNPSQFGLYIYPDAGDNLVVSQIVNAGSQPSGTVAMVIPPETSPGNIPPAMWGWGFNLAAAVQSATRPASTAVTPSSGSPTPSDDPQTLSGLSHSSATASNRGSQTLSDNPQSLSGASQSSTAPTKSSASNSSPSNTNPATSAGAAIGGPSSTAIVLTTKHAITTGAIAGIVVGLLLALFGIALLLLFLRRRRQQARRRFSAPETNHPISLSTPLPIITPFTRPPASRMTEVAVPIREKGAVIGSFSSKAAVSPTTTSSASGSSSQLPPGTISEREHRERVERLEREVQLLRQQQQQNTNLSDEPPPEYNTL</sequence>
<protein>
    <recommendedName>
        <fullName evidence="6">Mid2 domain-containing protein</fullName>
    </recommendedName>
</protein>
<keyword evidence="2" id="KW-1133">Transmembrane helix</keyword>
<keyword evidence="2" id="KW-0812">Transmembrane</keyword>
<evidence type="ECO:0008006" key="6">
    <source>
        <dbReference type="Google" id="ProtNLM"/>
    </source>
</evidence>
<accession>A0AAD7G913</accession>
<evidence type="ECO:0000256" key="3">
    <source>
        <dbReference type="SAM" id="SignalP"/>
    </source>
</evidence>
<dbReference type="EMBL" id="JARKIE010000131">
    <property type="protein sequence ID" value="KAJ7678790.1"/>
    <property type="molecule type" value="Genomic_DNA"/>
</dbReference>
<dbReference type="AlphaFoldDB" id="A0AAD7G913"/>
<dbReference type="Proteomes" id="UP001221757">
    <property type="component" value="Unassembled WGS sequence"/>
</dbReference>
<feature type="signal peptide" evidence="3">
    <location>
        <begin position="1"/>
        <end position="23"/>
    </location>
</feature>
<proteinExistence type="predicted"/>
<evidence type="ECO:0000313" key="4">
    <source>
        <dbReference type="EMBL" id="KAJ7678790.1"/>
    </source>
</evidence>
<keyword evidence="5" id="KW-1185">Reference proteome</keyword>
<feature type="compositionally biased region" description="Low complexity" evidence="1">
    <location>
        <begin position="169"/>
        <end position="195"/>
    </location>
</feature>
<keyword evidence="3" id="KW-0732">Signal</keyword>
<keyword evidence="2" id="KW-0472">Membrane</keyword>
<feature type="compositionally biased region" description="Basic and acidic residues" evidence="1">
    <location>
        <begin position="325"/>
        <end position="341"/>
    </location>
</feature>
<gene>
    <name evidence="4" type="ORF">B0H17DRAFT_1235139</name>
</gene>
<feature type="compositionally biased region" description="Low complexity" evidence="1">
    <location>
        <begin position="120"/>
        <end position="138"/>
    </location>
</feature>
<name>A0AAD7G913_MYCRO</name>
<evidence type="ECO:0000256" key="1">
    <source>
        <dbReference type="SAM" id="MobiDB-lite"/>
    </source>
</evidence>
<feature type="compositionally biased region" description="Low complexity" evidence="1">
    <location>
        <begin position="304"/>
        <end position="317"/>
    </location>
</feature>
<comment type="caution">
    <text evidence="4">The sequence shown here is derived from an EMBL/GenBank/DDBJ whole genome shotgun (WGS) entry which is preliminary data.</text>
</comment>
<feature type="region of interest" description="Disordered" evidence="1">
    <location>
        <begin position="304"/>
        <end position="364"/>
    </location>
</feature>
<evidence type="ECO:0000256" key="2">
    <source>
        <dbReference type="SAM" id="Phobius"/>
    </source>
</evidence>